<gene>
    <name evidence="1" type="ORF">TSAR_016674</name>
</gene>
<keyword evidence="2" id="KW-1185">Reference proteome</keyword>
<evidence type="ECO:0000313" key="2">
    <source>
        <dbReference type="Proteomes" id="UP000215335"/>
    </source>
</evidence>
<name>A0A232EDK5_9HYME</name>
<protein>
    <submittedName>
        <fullName evidence="1">Uncharacterized protein</fullName>
    </submittedName>
</protein>
<dbReference type="EMBL" id="NNAY01006262">
    <property type="protein sequence ID" value="OXU16431.1"/>
    <property type="molecule type" value="Genomic_DNA"/>
</dbReference>
<reference evidence="1 2" key="1">
    <citation type="journal article" date="2017" name="Curr. Biol.">
        <title>The Evolution of Venom by Co-option of Single-Copy Genes.</title>
        <authorList>
            <person name="Martinson E.O."/>
            <person name="Mrinalini"/>
            <person name="Kelkar Y.D."/>
            <person name="Chang C.H."/>
            <person name="Werren J.H."/>
        </authorList>
    </citation>
    <scope>NUCLEOTIDE SEQUENCE [LARGE SCALE GENOMIC DNA]</scope>
    <source>
        <strain evidence="1 2">Alberta</strain>
        <tissue evidence="1">Whole body</tissue>
    </source>
</reference>
<organism evidence="1 2">
    <name type="scientific">Trichomalopsis sarcophagae</name>
    <dbReference type="NCBI Taxonomy" id="543379"/>
    <lineage>
        <taxon>Eukaryota</taxon>
        <taxon>Metazoa</taxon>
        <taxon>Ecdysozoa</taxon>
        <taxon>Arthropoda</taxon>
        <taxon>Hexapoda</taxon>
        <taxon>Insecta</taxon>
        <taxon>Pterygota</taxon>
        <taxon>Neoptera</taxon>
        <taxon>Endopterygota</taxon>
        <taxon>Hymenoptera</taxon>
        <taxon>Apocrita</taxon>
        <taxon>Proctotrupomorpha</taxon>
        <taxon>Chalcidoidea</taxon>
        <taxon>Pteromalidae</taxon>
        <taxon>Pteromalinae</taxon>
        <taxon>Trichomalopsis</taxon>
    </lineage>
</organism>
<evidence type="ECO:0000313" key="1">
    <source>
        <dbReference type="EMBL" id="OXU16431.1"/>
    </source>
</evidence>
<comment type="caution">
    <text evidence="1">The sequence shown here is derived from an EMBL/GenBank/DDBJ whole genome shotgun (WGS) entry which is preliminary data.</text>
</comment>
<dbReference type="Proteomes" id="UP000215335">
    <property type="component" value="Unassembled WGS sequence"/>
</dbReference>
<sequence>MKPPFDWFSMRHGDLVLLRVPKQSNLIERKIAKFFHLYYGPYRVLCSFNENAYELVDIDDPQKLVGRYNRADLRLYVRSENNDE</sequence>
<accession>A0A232EDK5</accession>
<dbReference type="OrthoDB" id="7555155at2759"/>
<dbReference type="AlphaFoldDB" id="A0A232EDK5"/>
<proteinExistence type="predicted"/>